<sequence length="178" mass="18962">MEQRNDGQGTESEEFPAYGPVEAVFGYILFYALVDRATPVVVDVLAGTGLSASSVRFGFAALLWFVLVVSVVDELRRQLAALGIGSYEPDLRVWSRVTPSSVRTAGYVAALVLGVTLASLTFDRAFETVLALLTLFVDGASISVLDAVATVVFFAAYGAATHSLDRLVIGVVRALTPR</sequence>
<proteinExistence type="predicted"/>
<dbReference type="EMBL" id="JBHUCZ010000012">
    <property type="protein sequence ID" value="MFD1568394.1"/>
    <property type="molecule type" value="Genomic_DNA"/>
</dbReference>
<keyword evidence="1" id="KW-0472">Membrane</keyword>
<comment type="caution">
    <text evidence="2">The sequence shown here is derived from an EMBL/GenBank/DDBJ whole genome shotgun (WGS) entry which is preliminary data.</text>
</comment>
<dbReference type="RefSeq" id="WP_267648141.1">
    <property type="nucleotide sequence ID" value="NZ_JANHGR010000003.1"/>
</dbReference>
<keyword evidence="1" id="KW-1133">Transmembrane helix</keyword>
<keyword evidence="3" id="KW-1185">Reference proteome</keyword>
<gene>
    <name evidence="2" type="ORF">ACFSAU_12925</name>
</gene>
<evidence type="ECO:0000313" key="3">
    <source>
        <dbReference type="Proteomes" id="UP001597139"/>
    </source>
</evidence>
<feature type="transmembrane region" description="Helical" evidence="1">
    <location>
        <begin position="129"/>
        <end position="157"/>
    </location>
</feature>
<name>A0ABD6BTH4_9EURY</name>
<organism evidence="2 3">
    <name type="scientific">Halolamina litorea</name>
    <dbReference type="NCBI Taxonomy" id="1515593"/>
    <lineage>
        <taxon>Archaea</taxon>
        <taxon>Methanobacteriati</taxon>
        <taxon>Methanobacteriota</taxon>
        <taxon>Stenosarchaea group</taxon>
        <taxon>Halobacteria</taxon>
        <taxon>Halobacteriales</taxon>
        <taxon>Haloferacaceae</taxon>
    </lineage>
</organism>
<dbReference type="Proteomes" id="UP001597139">
    <property type="component" value="Unassembled WGS sequence"/>
</dbReference>
<feature type="transmembrane region" description="Helical" evidence="1">
    <location>
        <begin position="55"/>
        <end position="72"/>
    </location>
</feature>
<accession>A0ABD6BTH4</accession>
<keyword evidence="1" id="KW-0812">Transmembrane</keyword>
<feature type="transmembrane region" description="Helical" evidence="1">
    <location>
        <begin position="104"/>
        <end position="122"/>
    </location>
</feature>
<feature type="transmembrane region" description="Helical" evidence="1">
    <location>
        <begin position="15"/>
        <end position="34"/>
    </location>
</feature>
<evidence type="ECO:0008006" key="4">
    <source>
        <dbReference type="Google" id="ProtNLM"/>
    </source>
</evidence>
<evidence type="ECO:0000256" key="1">
    <source>
        <dbReference type="SAM" id="Phobius"/>
    </source>
</evidence>
<evidence type="ECO:0000313" key="2">
    <source>
        <dbReference type="EMBL" id="MFD1568394.1"/>
    </source>
</evidence>
<protein>
    <recommendedName>
        <fullName evidence="4">Mechanosensitive ion channel</fullName>
    </recommendedName>
</protein>
<dbReference type="AlphaFoldDB" id="A0ABD6BTH4"/>
<reference evidence="2 3" key="1">
    <citation type="journal article" date="2019" name="Int. J. Syst. Evol. Microbiol.">
        <title>The Global Catalogue of Microorganisms (GCM) 10K type strain sequencing project: providing services to taxonomists for standard genome sequencing and annotation.</title>
        <authorList>
            <consortium name="The Broad Institute Genomics Platform"/>
            <consortium name="The Broad Institute Genome Sequencing Center for Infectious Disease"/>
            <person name="Wu L."/>
            <person name="Ma J."/>
        </authorList>
    </citation>
    <scope>NUCLEOTIDE SEQUENCE [LARGE SCALE GENOMIC DNA]</scope>
    <source>
        <strain evidence="2 3">CGMCC 1.12859</strain>
    </source>
</reference>